<dbReference type="GO" id="GO:0005737">
    <property type="term" value="C:cytoplasm"/>
    <property type="evidence" value="ECO:0007669"/>
    <property type="project" value="UniProtKB-SubCell"/>
</dbReference>
<organism evidence="11 12">
    <name type="scientific">Caulifigura coniformis</name>
    <dbReference type="NCBI Taxonomy" id="2527983"/>
    <lineage>
        <taxon>Bacteria</taxon>
        <taxon>Pseudomonadati</taxon>
        <taxon>Planctomycetota</taxon>
        <taxon>Planctomycetia</taxon>
        <taxon>Planctomycetales</taxon>
        <taxon>Planctomycetaceae</taxon>
        <taxon>Caulifigura</taxon>
    </lineage>
</organism>
<sequence>MTLPEPPEASLVFESTSEAETDRLAQALAKGLAAGDVAAFEGTLGAGKTRFVRGLAAALHADRSSVSSPTFGLVQHYDGELPLVHIDAYRLTGTEEFERMGGAELFDPEGVTLIEWSERIPGSLPRERWTIEAKHAGENSREYTIRSTHRDAARRIGTLRASLTT</sequence>
<dbReference type="SUPFAM" id="SSF52540">
    <property type="entry name" value="P-loop containing nucleoside triphosphate hydrolases"/>
    <property type="match status" value="1"/>
</dbReference>
<evidence type="ECO:0000313" key="11">
    <source>
        <dbReference type="EMBL" id="QDT55431.1"/>
    </source>
</evidence>
<evidence type="ECO:0000256" key="8">
    <source>
        <dbReference type="ARBA" id="ARBA00022840"/>
    </source>
</evidence>
<evidence type="ECO:0000256" key="2">
    <source>
        <dbReference type="ARBA" id="ARBA00007599"/>
    </source>
</evidence>
<dbReference type="RefSeq" id="WP_145031222.1">
    <property type="nucleotide sequence ID" value="NZ_CP036271.1"/>
</dbReference>
<evidence type="ECO:0000256" key="6">
    <source>
        <dbReference type="ARBA" id="ARBA00022723"/>
    </source>
</evidence>
<evidence type="ECO:0000256" key="9">
    <source>
        <dbReference type="ARBA" id="ARBA00022842"/>
    </source>
</evidence>
<dbReference type="Pfam" id="PF02367">
    <property type="entry name" value="TsaE"/>
    <property type="match status" value="1"/>
</dbReference>
<keyword evidence="12" id="KW-1185">Reference proteome</keyword>
<dbReference type="GO" id="GO:0005524">
    <property type="term" value="F:ATP binding"/>
    <property type="evidence" value="ECO:0007669"/>
    <property type="project" value="UniProtKB-KW"/>
</dbReference>
<evidence type="ECO:0000256" key="5">
    <source>
        <dbReference type="ARBA" id="ARBA00022694"/>
    </source>
</evidence>
<dbReference type="EMBL" id="CP036271">
    <property type="protein sequence ID" value="QDT55431.1"/>
    <property type="molecule type" value="Genomic_DNA"/>
</dbReference>
<dbReference type="InParanoid" id="A0A517SH35"/>
<proteinExistence type="inferred from homology"/>
<protein>
    <recommendedName>
        <fullName evidence="3">tRNA threonylcarbamoyladenosine biosynthesis protein TsaE</fullName>
    </recommendedName>
    <alternativeName>
        <fullName evidence="10">t(6)A37 threonylcarbamoyladenosine biosynthesis protein TsaE</fullName>
    </alternativeName>
</protein>
<evidence type="ECO:0000256" key="7">
    <source>
        <dbReference type="ARBA" id="ARBA00022741"/>
    </source>
</evidence>
<accession>A0A517SH35</accession>
<dbReference type="PANTHER" id="PTHR33540">
    <property type="entry name" value="TRNA THREONYLCARBAMOYLADENOSINE BIOSYNTHESIS PROTEIN TSAE"/>
    <property type="match status" value="1"/>
</dbReference>
<evidence type="ECO:0000313" key="12">
    <source>
        <dbReference type="Proteomes" id="UP000315700"/>
    </source>
</evidence>
<reference evidence="11 12" key="1">
    <citation type="submission" date="2019-02" db="EMBL/GenBank/DDBJ databases">
        <title>Deep-cultivation of Planctomycetes and their phenomic and genomic characterization uncovers novel biology.</title>
        <authorList>
            <person name="Wiegand S."/>
            <person name="Jogler M."/>
            <person name="Boedeker C."/>
            <person name="Pinto D."/>
            <person name="Vollmers J."/>
            <person name="Rivas-Marin E."/>
            <person name="Kohn T."/>
            <person name="Peeters S.H."/>
            <person name="Heuer A."/>
            <person name="Rast P."/>
            <person name="Oberbeckmann S."/>
            <person name="Bunk B."/>
            <person name="Jeske O."/>
            <person name="Meyerdierks A."/>
            <person name="Storesund J.E."/>
            <person name="Kallscheuer N."/>
            <person name="Luecker S."/>
            <person name="Lage O.M."/>
            <person name="Pohl T."/>
            <person name="Merkel B.J."/>
            <person name="Hornburger P."/>
            <person name="Mueller R.-W."/>
            <person name="Bruemmer F."/>
            <person name="Labrenz M."/>
            <person name="Spormann A.M."/>
            <person name="Op den Camp H."/>
            <person name="Overmann J."/>
            <person name="Amann R."/>
            <person name="Jetten M.S.M."/>
            <person name="Mascher T."/>
            <person name="Medema M.H."/>
            <person name="Devos D.P."/>
            <person name="Kaster A.-K."/>
            <person name="Ovreas L."/>
            <person name="Rohde M."/>
            <person name="Galperin M.Y."/>
            <person name="Jogler C."/>
        </authorList>
    </citation>
    <scope>NUCLEOTIDE SEQUENCE [LARGE SCALE GENOMIC DNA]</scope>
    <source>
        <strain evidence="11 12">Pan44</strain>
    </source>
</reference>
<dbReference type="GO" id="GO:0046872">
    <property type="term" value="F:metal ion binding"/>
    <property type="evidence" value="ECO:0007669"/>
    <property type="project" value="UniProtKB-KW"/>
</dbReference>
<dbReference type="OrthoDB" id="9815896at2"/>
<name>A0A517SH35_9PLAN</name>
<dbReference type="InterPro" id="IPR027417">
    <property type="entry name" value="P-loop_NTPase"/>
</dbReference>
<evidence type="ECO:0000256" key="10">
    <source>
        <dbReference type="ARBA" id="ARBA00032441"/>
    </source>
</evidence>
<dbReference type="Gene3D" id="3.40.50.300">
    <property type="entry name" value="P-loop containing nucleotide triphosphate hydrolases"/>
    <property type="match status" value="1"/>
</dbReference>
<dbReference type="FunCoup" id="A0A517SH35">
    <property type="interactions" value="259"/>
</dbReference>
<keyword evidence="5" id="KW-0819">tRNA processing</keyword>
<gene>
    <name evidence="11" type="primary">tsaE</name>
    <name evidence="11" type="ORF">Pan44_34740</name>
</gene>
<dbReference type="NCBIfam" id="TIGR00150">
    <property type="entry name" value="T6A_YjeE"/>
    <property type="match status" value="1"/>
</dbReference>
<evidence type="ECO:0000256" key="3">
    <source>
        <dbReference type="ARBA" id="ARBA00019010"/>
    </source>
</evidence>
<dbReference type="PANTHER" id="PTHR33540:SF2">
    <property type="entry name" value="TRNA THREONYLCARBAMOYLADENOSINE BIOSYNTHESIS PROTEIN TSAE"/>
    <property type="match status" value="1"/>
</dbReference>
<keyword evidence="9" id="KW-0460">Magnesium</keyword>
<comment type="subcellular location">
    <subcellularLocation>
        <location evidence="1">Cytoplasm</location>
    </subcellularLocation>
</comment>
<keyword evidence="6" id="KW-0479">Metal-binding</keyword>
<keyword evidence="7" id="KW-0547">Nucleotide-binding</keyword>
<keyword evidence="4" id="KW-0963">Cytoplasm</keyword>
<dbReference type="AlphaFoldDB" id="A0A517SH35"/>
<evidence type="ECO:0000256" key="4">
    <source>
        <dbReference type="ARBA" id="ARBA00022490"/>
    </source>
</evidence>
<dbReference type="KEGG" id="ccos:Pan44_34740"/>
<comment type="similarity">
    <text evidence="2">Belongs to the TsaE family.</text>
</comment>
<dbReference type="InterPro" id="IPR003442">
    <property type="entry name" value="T6A_TsaE"/>
</dbReference>
<dbReference type="Proteomes" id="UP000315700">
    <property type="component" value="Chromosome"/>
</dbReference>
<dbReference type="GO" id="GO:0002949">
    <property type="term" value="P:tRNA threonylcarbamoyladenosine modification"/>
    <property type="evidence" value="ECO:0007669"/>
    <property type="project" value="InterPro"/>
</dbReference>
<evidence type="ECO:0000256" key="1">
    <source>
        <dbReference type="ARBA" id="ARBA00004496"/>
    </source>
</evidence>
<keyword evidence="8" id="KW-0067">ATP-binding</keyword>